<sequence>MVLSMLPTPPRLATTIIEVTSMQSLLRRGRVRSEEAKMTQNIPGFCFGFRAVSGREQGTRSIMPFRTSLTSGCPLPQDALRELGL</sequence>
<dbReference type="Proteomes" id="UP000838763">
    <property type="component" value="Unassembled WGS sequence"/>
</dbReference>
<name>A0A9P1ME47_9PEZI</name>
<gene>
    <name evidence="1" type="ORF">PPNO1_LOCUS8113</name>
</gene>
<dbReference type="EMBL" id="CALLCH030000018">
    <property type="protein sequence ID" value="CAI4218531.1"/>
    <property type="molecule type" value="Genomic_DNA"/>
</dbReference>
<evidence type="ECO:0000313" key="1">
    <source>
        <dbReference type="EMBL" id="CAI4218531.1"/>
    </source>
</evidence>
<protein>
    <submittedName>
        <fullName evidence="1">Uncharacterized protein</fullName>
    </submittedName>
</protein>
<dbReference type="AlphaFoldDB" id="A0A9P1ME47"/>
<keyword evidence="2" id="KW-1185">Reference proteome</keyword>
<proteinExistence type="predicted"/>
<accession>A0A9P1ME47</accession>
<reference evidence="1" key="1">
    <citation type="submission" date="2022-11" db="EMBL/GenBank/DDBJ databases">
        <authorList>
            <person name="Scott C."/>
            <person name="Bruce N."/>
        </authorList>
    </citation>
    <scope>NUCLEOTIDE SEQUENCE</scope>
</reference>
<evidence type="ECO:0000313" key="2">
    <source>
        <dbReference type="Proteomes" id="UP000838763"/>
    </source>
</evidence>
<organism evidence="1 2">
    <name type="scientific">Parascedosporium putredinis</name>
    <dbReference type="NCBI Taxonomy" id="1442378"/>
    <lineage>
        <taxon>Eukaryota</taxon>
        <taxon>Fungi</taxon>
        <taxon>Dikarya</taxon>
        <taxon>Ascomycota</taxon>
        <taxon>Pezizomycotina</taxon>
        <taxon>Sordariomycetes</taxon>
        <taxon>Hypocreomycetidae</taxon>
        <taxon>Microascales</taxon>
        <taxon>Microascaceae</taxon>
        <taxon>Parascedosporium</taxon>
    </lineage>
</organism>
<comment type="caution">
    <text evidence="1">The sequence shown here is derived from an EMBL/GenBank/DDBJ whole genome shotgun (WGS) entry which is preliminary data.</text>
</comment>